<comment type="caution">
    <text evidence="1">The sequence shown here is derived from an EMBL/GenBank/DDBJ whole genome shotgun (WGS) entry which is preliminary data.</text>
</comment>
<accession>A0A7W5BZX8</accession>
<reference evidence="1 2" key="1">
    <citation type="submission" date="2020-08" db="EMBL/GenBank/DDBJ databases">
        <title>Genomic Encyclopedia of Type Strains, Phase III (KMG-III): the genomes of soil and plant-associated and newly described type strains.</title>
        <authorList>
            <person name="Whitman W."/>
        </authorList>
    </citation>
    <scope>NUCLEOTIDE SEQUENCE [LARGE SCALE GENOMIC DNA]</scope>
    <source>
        <strain evidence="1 2">CECT 5995</strain>
    </source>
</reference>
<name>A0A7W5BZX8_9GAMM</name>
<gene>
    <name evidence="1" type="ORF">FHR96_003158</name>
</gene>
<proteinExistence type="predicted"/>
<protein>
    <submittedName>
        <fullName evidence="1">Uncharacterized protein</fullName>
    </submittedName>
</protein>
<dbReference type="RefSeq" id="WP_183388650.1">
    <property type="nucleotide sequence ID" value="NZ_JACHXM010000019.1"/>
</dbReference>
<sequence>MTPKPLTTARLAPTAASASLARGHESVVGVSYYWPGYWFSDGVPAAGS</sequence>
<dbReference type="EMBL" id="JACHXM010000019">
    <property type="protein sequence ID" value="MBB3142270.1"/>
    <property type="molecule type" value="Genomic_DNA"/>
</dbReference>
<evidence type="ECO:0000313" key="1">
    <source>
        <dbReference type="EMBL" id="MBB3142270.1"/>
    </source>
</evidence>
<organism evidence="1 2">
    <name type="scientific">Halomonas organivorans</name>
    <dbReference type="NCBI Taxonomy" id="257772"/>
    <lineage>
        <taxon>Bacteria</taxon>
        <taxon>Pseudomonadati</taxon>
        <taxon>Pseudomonadota</taxon>
        <taxon>Gammaproteobacteria</taxon>
        <taxon>Oceanospirillales</taxon>
        <taxon>Halomonadaceae</taxon>
        <taxon>Halomonas</taxon>
    </lineage>
</organism>
<dbReference type="Proteomes" id="UP000525987">
    <property type="component" value="Unassembled WGS sequence"/>
</dbReference>
<dbReference type="AlphaFoldDB" id="A0A7W5BZX8"/>
<keyword evidence="2" id="KW-1185">Reference proteome</keyword>
<evidence type="ECO:0000313" key="2">
    <source>
        <dbReference type="Proteomes" id="UP000525987"/>
    </source>
</evidence>